<protein>
    <recommendedName>
        <fullName evidence="2">MULE transposase domain-containing protein</fullName>
    </recommendedName>
</protein>
<dbReference type="AlphaFoldDB" id="A0A0L8GSS5"/>
<dbReference type="STRING" id="37653.A0A0L8GSS5"/>
<name>A0A0L8GSS5_OCTBM</name>
<gene>
    <name evidence="1" type="ORF">OCBIM_22028527mg</name>
</gene>
<feature type="non-terminal residue" evidence="1">
    <location>
        <position position="1"/>
    </location>
</feature>
<evidence type="ECO:0008006" key="2">
    <source>
        <dbReference type="Google" id="ProtNLM"/>
    </source>
</evidence>
<dbReference type="EMBL" id="KQ420517">
    <property type="protein sequence ID" value="KOF80033.1"/>
    <property type="molecule type" value="Genomic_DNA"/>
</dbReference>
<proteinExistence type="predicted"/>
<organism evidence="1">
    <name type="scientific">Octopus bimaculoides</name>
    <name type="common">California two-spotted octopus</name>
    <dbReference type="NCBI Taxonomy" id="37653"/>
    <lineage>
        <taxon>Eukaryota</taxon>
        <taxon>Metazoa</taxon>
        <taxon>Spiralia</taxon>
        <taxon>Lophotrochozoa</taxon>
        <taxon>Mollusca</taxon>
        <taxon>Cephalopoda</taxon>
        <taxon>Coleoidea</taxon>
        <taxon>Octopodiformes</taxon>
        <taxon>Octopoda</taxon>
        <taxon>Incirrata</taxon>
        <taxon>Octopodidae</taxon>
        <taxon>Octopus</taxon>
    </lineage>
</organism>
<accession>A0A0L8GSS5</accession>
<evidence type="ECO:0000313" key="1">
    <source>
        <dbReference type="EMBL" id="KOF80033.1"/>
    </source>
</evidence>
<sequence length="106" mass="12150">AKNAIAEIFPSAIIKRCFFHLSQAVYRKVQSEGLQSKHQSDADFALSIHMIPALAFVPADNVETASEQLQENLCHEADPIIDYFEDAFIGRIRRHNRFSYLYVEHV</sequence>
<reference evidence="1" key="1">
    <citation type="submission" date="2015-07" db="EMBL/GenBank/DDBJ databases">
        <title>MeaNS - Measles Nucleotide Surveillance Program.</title>
        <authorList>
            <person name="Tran T."/>
            <person name="Druce J."/>
        </authorList>
    </citation>
    <scope>NUCLEOTIDE SEQUENCE</scope>
    <source>
        <strain evidence="1">UCB-OBI-ISO-001</strain>
        <tissue evidence="1">Gonad</tissue>
    </source>
</reference>